<evidence type="ECO:0000313" key="1">
    <source>
        <dbReference type="EMBL" id="RZQ65022.1"/>
    </source>
</evidence>
<organism evidence="1 2">
    <name type="scientific">Amycolatopsis suaedae</name>
    <dbReference type="NCBI Taxonomy" id="2510978"/>
    <lineage>
        <taxon>Bacteria</taxon>
        <taxon>Bacillati</taxon>
        <taxon>Actinomycetota</taxon>
        <taxon>Actinomycetes</taxon>
        <taxon>Pseudonocardiales</taxon>
        <taxon>Pseudonocardiaceae</taxon>
        <taxon>Amycolatopsis</taxon>
    </lineage>
</organism>
<dbReference type="Proteomes" id="UP000292003">
    <property type="component" value="Unassembled WGS sequence"/>
</dbReference>
<dbReference type="EMBL" id="SFCC01000002">
    <property type="protein sequence ID" value="RZQ65022.1"/>
    <property type="molecule type" value="Genomic_DNA"/>
</dbReference>
<proteinExistence type="predicted"/>
<keyword evidence="2" id="KW-1185">Reference proteome</keyword>
<accession>A0A4Q7JD79</accession>
<sequence>MYFEYFHRTYRIDETPEGGMVGYLYNWDTGGFDPRTDIIDRVLFDMGHPEISTLSAEEFADETERNRMRYFDGDGPIFALYDTIRGLYTQAKEEGRELTDQEADLVYALRQRTFHMWEEDFARQAAGEPSSVNYWYDSNG</sequence>
<dbReference type="RefSeq" id="WP_130473809.1">
    <property type="nucleotide sequence ID" value="NZ_SFCC01000002.1"/>
</dbReference>
<gene>
    <name evidence="1" type="ORF">EWH70_03725</name>
</gene>
<dbReference type="OrthoDB" id="4564732at2"/>
<comment type="caution">
    <text evidence="1">The sequence shown here is derived from an EMBL/GenBank/DDBJ whole genome shotgun (WGS) entry which is preliminary data.</text>
</comment>
<name>A0A4Q7JD79_9PSEU</name>
<reference evidence="1 2" key="1">
    <citation type="submission" date="2019-02" db="EMBL/GenBank/DDBJ databases">
        <title>Draft genome sequence of Amycolatopsis sp. 8-3EHSu isolated from roots of Suaeda maritima.</title>
        <authorList>
            <person name="Duangmal K."/>
            <person name="Chantavorakit T."/>
        </authorList>
    </citation>
    <scope>NUCLEOTIDE SEQUENCE [LARGE SCALE GENOMIC DNA]</scope>
    <source>
        <strain evidence="1 2">8-3EHSu</strain>
    </source>
</reference>
<dbReference type="AlphaFoldDB" id="A0A4Q7JD79"/>
<protein>
    <submittedName>
        <fullName evidence="1">Uncharacterized protein</fullName>
    </submittedName>
</protein>
<evidence type="ECO:0000313" key="2">
    <source>
        <dbReference type="Proteomes" id="UP000292003"/>
    </source>
</evidence>